<accession>A0A1E4TZN8</accession>
<dbReference type="EMBL" id="KV454012">
    <property type="protein sequence ID" value="ODV97210.1"/>
    <property type="molecule type" value="Genomic_DNA"/>
</dbReference>
<dbReference type="InterPro" id="IPR011611">
    <property type="entry name" value="PfkB_dom"/>
</dbReference>
<dbReference type="Pfam" id="PF00294">
    <property type="entry name" value="PfkB"/>
    <property type="match status" value="1"/>
</dbReference>
<dbReference type="OrthoDB" id="497927at2759"/>
<dbReference type="Proteomes" id="UP000094236">
    <property type="component" value="Unassembled WGS sequence"/>
</dbReference>
<feature type="domain" description="Carbohydrate kinase PfkB" evidence="1">
    <location>
        <begin position="193"/>
        <end position="330"/>
    </location>
</feature>
<evidence type="ECO:0000313" key="3">
    <source>
        <dbReference type="Proteomes" id="UP000094236"/>
    </source>
</evidence>
<dbReference type="InterPro" id="IPR029056">
    <property type="entry name" value="Ribokinase-like"/>
</dbReference>
<gene>
    <name evidence="2" type="ORF">PACTADRAFT_48959</name>
</gene>
<dbReference type="AlphaFoldDB" id="A0A1E4TZN8"/>
<evidence type="ECO:0000313" key="2">
    <source>
        <dbReference type="EMBL" id="ODV97210.1"/>
    </source>
</evidence>
<dbReference type="SUPFAM" id="SSF53613">
    <property type="entry name" value="Ribokinase-like"/>
    <property type="match status" value="1"/>
</dbReference>
<dbReference type="PANTHER" id="PTHR47098:SF2">
    <property type="entry name" value="PROTEIN MAK32"/>
    <property type="match status" value="1"/>
</dbReference>
<proteinExistence type="predicted"/>
<evidence type="ECO:0000259" key="1">
    <source>
        <dbReference type="Pfam" id="PF00294"/>
    </source>
</evidence>
<dbReference type="Gene3D" id="3.40.1190.20">
    <property type="match status" value="1"/>
</dbReference>
<dbReference type="STRING" id="669874.A0A1E4TZN8"/>
<dbReference type="PANTHER" id="PTHR47098">
    <property type="entry name" value="PROTEIN MAK32"/>
    <property type="match status" value="1"/>
</dbReference>
<keyword evidence="3" id="KW-1185">Reference proteome</keyword>
<sequence>MVENCDAKGDGNCVANGNGNGENNDQNFPIVFTSMGMFIIDEIHFPNQPAQYDVLGGGGTWGVVGSRVILSSKHSGEVGMIIDYGTDCPDKIKEEVAGWGIDAIIRENESRLTTRGWNMYGDNEFRSFKYLTPKKRIDVDDLVQYESLLNSKSFHLICSPERCIEIMKRLRIERLKIGNEEEPISIWEPIPDDCNPKNLERCLSILDKIDILSPNAAEASSFFGLSEPNNRKELEKIASKFIPYLTKKNSGIVLRCGKMGCYCLNNSGLSKWFPAYHHPLNPDYKVVDPTGAGNAFLGALATGFVKSDKNWTIACICGNIGSGLAIEQIGMPKLTKGDRWNGKTVQERFKLYLDRNKDIDFDFKKLSKLLDYNQ</sequence>
<reference evidence="3" key="1">
    <citation type="submission" date="2016-05" db="EMBL/GenBank/DDBJ databases">
        <title>Comparative genomics of biotechnologically important yeasts.</title>
        <authorList>
            <consortium name="DOE Joint Genome Institute"/>
            <person name="Riley R."/>
            <person name="Haridas S."/>
            <person name="Wolfe K.H."/>
            <person name="Lopes M.R."/>
            <person name="Hittinger C.T."/>
            <person name="Goker M."/>
            <person name="Salamov A."/>
            <person name="Wisecaver J."/>
            <person name="Long T.M."/>
            <person name="Aerts A.L."/>
            <person name="Barry K."/>
            <person name="Choi C."/>
            <person name="Clum A."/>
            <person name="Coughlan A.Y."/>
            <person name="Deshpande S."/>
            <person name="Douglass A.P."/>
            <person name="Hanson S.J."/>
            <person name="Klenk H.-P."/>
            <person name="Labutti K."/>
            <person name="Lapidus A."/>
            <person name="Lindquist E."/>
            <person name="Lipzen A."/>
            <person name="Meier-Kolthoff J.P."/>
            <person name="Ohm R.A."/>
            <person name="Otillar R.P."/>
            <person name="Pangilinan J."/>
            <person name="Peng Y."/>
            <person name="Rokas A."/>
            <person name="Rosa C.A."/>
            <person name="Scheuner C."/>
            <person name="Sibirny A.A."/>
            <person name="Slot J.C."/>
            <person name="Stielow J.B."/>
            <person name="Sun H."/>
            <person name="Kurtzman C.P."/>
            <person name="Blackwell M."/>
            <person name="Grigoriev I.V."/>
            <person name="Jeffries T.W."/>
        </authorList>
    </citation>
    <scope>NUCLEOTIDE SEQUENCE [LARGE SCALE GENOMIC DNA]</scope>
    <source>
        <strain evidence="3">NRRL Y-2460</strain>
    </source>
</reference>
<protein>
    <recommendedName>
        <fullName evidence="1">Carbohydrate kinase PfkB domain-containing protein</fullName>
    </recommendedName>
</protein>
<name>A0A1E4TZN8_PACTA</name>
<organism evidence="2 3">
    <name type="scientific">Pachysolen tannophilus NRRL Y-2460</name>
    <dbReference type="NCBI Taxonomy" id="669874"/>
    <lineage>
        <taxon>Eukaryota</taxon>
        <taxon>Fungi</taxon>
        <taxon>Dikarya</taxon>
        <taxon>Ascomycota</taxon>
        <taxon>Saccharomycotina</taxon>
        <taxon>Pichiomycetes</taxon>
        <taxon>Pachysolenaceae</taxon>
        <taxon>Pachysolen</taxon>
    </lineage>
</organism>